<accession>A0A7S1KL00</accession>
<evidence type="ECO:0000256" key="2">
    <source>
        <dbReference type="SAM" id="MobiDB-lite"/>
    </source>
</evidence>
<sequence length="669" mass="75054">MHKNFVTSFKVNLGNTPQRRDFERLRHLSQEQAAKTLGVSLSTFKRKLREFDPRIKWSTKAERQELKKKADKMGNTLEEQLDLQQAELESETAASAYVGNEMSDNNGAVSHPSATTASAQQTLKRKSSSPTTNSAITPPQQQSSLNNLTEQQQMLRNMNTAAASIMPMGSSAEHASLLDSVTMQMQQQRELEERLQLQQQLQKAAQQNAFLQQQQHQLQLHQNRHGNSSDSPSSSPPSTMLGQLTTSFQNTSPPQQQQQQSNPFTGAPQQMNQLALLPPQITHELQTLKTSNFALQQMLANISNDNQRLAGLLNESENIIRELMNMKMQTPIPSIPRYLGDMKSLIGPWSAIAHEDQCAMFISDENTFIIGTNEKFHETLKYTRQEVIHGMKIPRMLVKNVHDENFYISTIKRLYYSGLQTIRGNHTYKGKDSAFNVFDHVVHIETDPRTGSKYAWHELHLLHKSGGNGNPKEVRPIKFSPVFEFDSSKGKRPALEKSDSISDTDFGVEEHFVYSSVNQLVDQIEKKREDARMKLLGVQTQFSSKSTNLNIELEDLSGKSSLSNDALVIADSNKPAMHTTPTTTTRSSSHAAEQQTSAATQQHTSSQAQEAPRSTDSIFADELEGLSPYFGPSVSTPRSPTFSFDLSLDSGDNGRPRKRQKTNHNDFQL</sequence>
<name>A0A7S1KL00_9EUKA</name>
<feature type="compositionally biased region" description="Polar residues" evidence="2">
    <location>
        <begin position="102"/>
        <end position="145"/>
    </location>
</feature>
<feature type="coiled-coil region" evidence="1">
    <location>
        <begin position="514"/>
        <end position="541"/>
    </location>
</feature>
<feature type="region of interest" description="Disordered" evidence="2">
    <location>
        <begin position="208"/>
        <end position="267"/>
    </location>
</feature>
<feature type="region of interest" description="Disordered" evidence="2">
    <location>
        <begin position="570"/>
        <end position="615"/>
    </location>
</feature>
<dbReference type="AlphaFoldDB" id="A0A7S1KL00"/>
<dbReference type="EMBL" id="HBGD01000298">
    <property type="protein sequence ID" value="CAD9076999.1"/>
    <property type="molecule type" value="Transcribed_RNA"/>
</dbReference>
<reference evidence="3" key="1">
    <citation type="submission" date="2021-01" db="EMBL/GenBank/DDBJ databases">
        <authorList>
            <person name="Corre E."/>
            <person name="Pelletier E."/>
            <person name="Niang G."/>
            <person name="Scheremetjew M."/>
            <person name="Finn R."/>
            <person name="Kale V."/>
            <person name="Holt S."/>
            <person name="Cochrane G."/>
            <person name="Meng A."/>
            <person name="Brown T."/>
            <person name="Cohen L."/>
        </authorList>
    </citation>
    <scope>NUCLEOTIDE SEQUENCE</scope>
    <source>
        <strain evidence="3">WS</strain>
    </source>
</reference>
<feature type="coiled-coil region" evidence="1">
    <location>
        <begin position="295"/>
        <end position="329"/>
    </location>
</feature>
<evidence type="ECO:0000256" key="1">
    <source>
        <dbReference type="SAM" id="Coils"/>
    </source>
</evidence>
<evidence type="ECO:0000313" key="3">
    <source>
        <dbReference type="EMBL" id="CAD9076999.1"/>
    </source>
</evidence>
<feature type="compositionally biased region" description="Polar residues" evidence="2">
    <location>
        <begin position="633"/>
        <end position="644"/>
    </location>
</feature>
<feature type="region of interest" description="Disordered" evidence="2">
    <location>
        <begin position="101"/>
        <end position="145"/>
    </location>
</feature>
<feature type="compositionally biased region" description="Low complexity" evidence="2">
    <location>
        <begin position="579"/>
        <end position="611"/>
    </location>
</feature>
<feature type="compositionally biased region" description="Low complexity" evidence="2">
    <location>
        <begin position="208"/>
        <end position="238"/>
    </location>
</feature>
<feature type="region of interest" description="Disordered" evidence="2">
    <location>
        <begin position="627"/>
        <end position="669"/>
    </location>
</feature>
<gene>
    <name evidence="3" type="ORF">PCOS0759_LOCUS230</name>
</gene>
<keyword evidence="1" id="KW-0175">Coiled coil</keyword>
<organism evidence="3">
    <name type="scientific">Percolomonas cosmopolitus</name>
    <dbReference type="NCBI Taxonomy" id="63605"/>
    <lineage>
        <taxon>Eukaryota</taxon>
        <taxon>Discoba</taxon>
        <taxon>Heterolobosea</taxon>
        <taxon>Tetramitia</taxon>
        <taxon>Eutetramitia</taxon>
        <taxon>Percolomonadidae</taxon>
        <taxon>Percolomonas</taxon>
    </lineage>
</organism>
<feature type="compositionally biased region" description="Low complexity" evidence="2">
    <location>
        <begin position="245"/>
        <end position="265"/>
    </location>
</feature>
<proteinExistence type="predicted"/>
<evidence type="ECO:0008006" key="4">
    <source>
        <dbReference type="Google" id="ProtNLM"/>
    </source>
</evidence>
<protein>
    <recommendedName>
        <fullName evidence="4">PAS domain-containing protein</fullName>
    </recommendedName>
</protein>